<accession>M2LET1</accession>
<evidence type="ECO:0000313" key="2">
    <source>
        <dbReference type="Proteomes" id="UP000011761"/>
    </source>
</evidence>
<dbReference type="EMBL" id="KB445562">
    <property type="protein sequence ID" value="EMC92497.1"/>
    <property type="molecule type" value="Genomic_DNA"/>
</dbReference>
<name>M2LET1_BAUPA</name>
<organism evidence="1 2">
    <name type="scientific">Baudoinia panamericana (strain UAMH 10762)</name>
    <name type="common">Angels' share fungus</name>
    <name type="synonym">Baudoinia compniacensis (strain UAMH 10762)</name>
    <dbReference type="NCBI Taxonomy" id="717646"/>
    <lineage>
        <taxon>Eukaryota</taxon>
        <taxon>Fungi</taxon>
        <taxon>Dikarya</taxon>
        <taxon>Ascomycota</taxon>
        <taxon>Pezizomycotina</taxon>
        <taxon>Dothideomycetes</taxon>
        <taxon>Dothideomycetidae</taxon>
        <taxon>Mycosphaerellales</taxon>
        <taxon>Teratosphaeriaceae</taxon>
        <taxon>Baudoinia</taxon>
    </lineage>
</organism>
<proteinExistence type="predicted"/>
<dbReference type="AlphaFoldDB" id="M2LET1"/>
<protein>
    <submittedName>
        <fullName evidence="1">Uncharacterized protein</fullName>
    </submittedName>
</protein>
<gene>
    <name evidence="1" type="ORF">BAUCODRAFT_293837</name>
</gene>
<dbReference type="GeneID" id="19110916"/>
<keyword evidence="2" id="KW-1185">Reference proteome</keyword>
<dbReference type="RefSeq" id="XP_007680801.1">
    <property type="nucleotide sequence ID" value="XM_007682611.1"/>
</dbReference>
<reference evidence="1 2" key="1">
    <citation type="journal article" date="2012" name="PLoS Pathog.">
        <title>Diverse lifestyles and strategies of plant pathogenesis encoded in the genomes of eighteen Dothideomycetes fungi.</title>
        <authorList>
            <person name="Ohm R.A."/>
            <person name="Feau N."/>
            <person name="Henrissat B."/>
            <person name="Schoch C.L."/>
            <person name="Horwitz B.A."/>
            <person name="Barry K.W."/>
            <person name="Condon B.J."/>
            <person name="Copeland A.C."/>
            <person name="Dhillon B."/>
            <person name="Glaser F."/>
            <person name="Hesse C.N."/>
            <person name="Kosti I."/>
            <person name="LaButti K."/>
            <person name="Lindquist E.A."/>
            <person name="Lucas S."/>
            <person name="Salamov A.A."/>
            <person name="Bradshaw R.E."/>
            <person name="Ciuffetti L."/>
            <person name="Hamelin R.C."/>
            <person name="Kema G.H.J."/>
            <person name="Lawrence C."/>
            <person name="Scott J.A."/>
            <person name="Spatafora J.W."/>
            <person name="Turgeon B.G."/>
            <person name="de Wit P.J.G.M."/>
            <person name="Zhong S."/>
            <person name="Goodwin S.B."/>
            <person name="Grigoriev I.V."/>
        </authorList>
    </citation>
    <scope>NUCLEOTIDE SEQUENCE [LARGE SCALE GENOMIC DNA]</scope>
    <source>
        <strain evidence="1 2">UAMH 10762</strain>
    </source>
</reference>
<dbReference type="Proteomes" id="UP000011761">
    <property type="component" value="Unassembled WGS sequence"/>
</dbReference>
<evidence type="ECO:0000313" key="1">
    <source>
        <dbReference type="EMBL" id="EMC92497.1"/>
    </source>
</evidence>
<sequence length="125" mass="13924">MLAQMRACHSRRRVVRRPWIRCGLGPASPSEGASTCHRQRLSVEPQAFFAALTQALRSPYVVSFNQGDYVQCATPPDVASCRRRGAGKSLTACRDLHATRTRLQLRDRKAGVGQAHLCAIREFVF</sequence>
<dbReference type="KEGG" id="bcom:BAUCODRAFT_293837"/>
<dbReference type="HOGENOM" id="CLU_1992195_0_0_1"/>